<evidence type="ECO:0000313" key="2">
    <source>
        <dbReference type="EMBL" id="CAL1357410.1"/>
    </source>
</evidence>
<dbReference type="CDD" id="cd01650">
    <property type="entry name" value="RT_nLTR_like"/>
    <property type="match status" value="1"/>
</dbReference>
<evidence type="ECO:0000313" key="3">
    <source>
        <dbReference type="Proteomes" id="UP001497516"/>
    </source>
</evidence>
<dbReference type="InterPro" id="IPR036691">
    <property type="entry name" value="Endo/exonu/phosph_ase_sf"/>
</dbReference>
<dbReference type="InterPro" id="IPR000477">
    <property type="entry name" value="RT_dom"/>
</dbReference>
<dbReference type="Pfam" id="PF13966">
    <property type="entry name" value="zf-RVT"/>
    <property type="match status" value="1"/>
</dbReference>
<dbReference type="PROSITE" id="PS50878">
    <property type="entry name" value="RT_POL"/>
    <property type="match status" value="1"/>
</dbReference>
<dbReference type="EMBL" id="OZ034813">
    <property type="protein sequence ID" value="CAL1357410.1"/>
    <property type="molecule type" value="Genomic_DNA"/>
</dbReference>
<evidence type="ECO:0000259" key="1">
    <source>
        <dbReference type="PROSITE" id="PS50878"/>
    </source>
</evidence>
<dbReference type="Gene3D" id="3.60.10.10">
    <property type="entry name" value="Endonuclease/exonuclease/phosphatase"/>
    <property type="match status" value="1"/>
</dbReference>
<keyword evidence="3" id="KW-1185">Reference proteome</keyword>
<dbReference type="InterPro" id="IPR043502">
    <property type="entry name" value="DNA/RNA_pol_sf"/>
</dbReference>
<dbReference type="Pfam" id="PF00078">
    <property type="entry name" value="RVT_1"/>
    <property type="match status" value="1"/>
</dbReference>
<name>A0AAV2CNR6_9ROSI</name>
<dbReference type="InterPro" id="IPR026960">
    <property type="entry name" value="RVT-Znf"/>
</dbReference>
<dbReference type="PANTHER" id="PTHR33116">
    <property type="entry name" value="REVERSE TRANSCRIPTASE ZINC-BINDING DOMAIN-CONTAINING PROTEIN-RELATED-RELATED"/>
    <property type="match status" value="1"/>
</dbReference>
<sequence length="1099" mass="125556">MLPVLNTSAANPLCIAGDFNLVRGHEDYRGGRRCTMLMEKFNDVIDNNQLLELPLGGCNFTWGRGDGSGSLSRIDRVFINATFDALYPDCTLTAMERVESDHNPLLIKWGATLRVRRPWRFLNMWLEDPRFFEGLEMWMRSTVSGHGKAFLWVKRLQNLKQTIRIWNKEVFGNINSKIEESLGLIKGLDMVEESRSLTDAEQADRQDLRAVLSRLFFLQEIHWRQLSKELWLKGGDNNTSFFHRVANYKRKLNLIDCININGVRHEGRELLGRGIVGYYQNLFKDTVSRRPFPRSHTDRRIDAADIAALTCAFSEKEVWVSLADCDGGKAPGPDGFSWEFYKKAWSLIREEFLNAIAEFFNTGVLPECATHSFLCLLPKRDAVEDIKDLRPISLMSSLNKIISKVLARRLSNVLPKIVSQNQHASVRGRQISEAGLIAFELLDSRRKSRKPGLMFKLDIEKAFDNVSWDCLFKTMSSIGFPAQWNKWIKGTMCSPVISTLINGESKGYFKPQKGLRQGDSLSPGLFTLIMDILSFMLNKLQEEGKIRGFCMDEVNGNGEVTHLLFADDTLIFCDAAYDQVLNILATLVCFQSVTGLRINLEKSVMITVGDVAIPEFFAATFGCNWSNEPSKYLGFPLGAKVNAISTWDPIINKFEQRLDGWKSRFLSFGGRLVLNKSTLSGQPIYFFSLLRAPIGVLNRFEAIQRRFLWSGAGDNHKTPLIKWEICKASIENGGLGIRDMACFNKAMLSKWLWKYATERESWWRQLIEFKYKASNSQWQSKQCRNGFGSSVWANISKEYGEFWKVAVIDPGGGAGVSFWNDCWLPQTTLAHSFPRVAAAAANPEALLPDVISRSGEGPNWNIEWNIDFSLVLRGGAERERESFFTLLNSIDKHRIVCGPSRLAWCSNPDSSFSVRSMYRLLTDGRFHGVPNFPSESVWRKSIPSKINAFMWMVAHKRILTMDKIQQRGCSIANRCCMCCRDEESVDHLFTRCEFGLEIWTEVRRMCGDSFAPQEQILDTIKCWKSDVPDTTTDWIGFCILHAVCWQIWLERNRRVFQDASRSAKEVFWIAIRSTADWLVAKGKISRIQVMEWLRPLRLN</sequence>
<gene>
    <name evidence="2" type="ORF">LTRI10_LOCUS5044</name>
</gene>
<dbReference type="Proteomes" id="UP001497516">
    <property type="component" value="Chromosome 1"/>
</dbReference>
<reference evidence="2 3" key="1">
    <citation type="submission" date="2024-04" db="EMBL/GenBank/DDBJ databases">
        <authorList>
            <person name="Fracassetti M."/>
        </authorList>
    </citation>
    <scope>NUCLEOTIDE SEQUENCE [LARGE SCALE GENOMIC DNA]</scope>
</reference>
<proteinExistence type="predicted"/>
<dbReference type="SUPFAM" id="SSF56672">
    <property type="entry name" value="DNA/RNA polymerases"/>
    <property type="match status" value="1"/>
</dbReference>
<dbReference type="PANTHER" id="PTHR33116:SF78">
    <property type="entry name" value="OS12G0587133 PROTEIN"/>
    <property type="match status" value="1"/>
</dbReference>
<dbReference type="AlphaFoldDB" id="A0AAV2CNR6"/>
<protein>
    <recommendedName>
        <fullName evidence="1">Reverse transcriptase domain-containing protein</fullName>
    </recommendedName>
</protein>
<organism evidence="2 3">
    <name type="scientific">Linum trigynum</name>
    <dbReference type="NCBI Taxonomy" id="586398"/>
    <lineage>
        <taxon>Eukaryota</taxon>
        <taxon>Viridiplantae</taxon>
        <taxon>Streptophyta</taxon>
        <taxon>Embryophyta</taxon>
        <taxon>Tracheophyta</taxon>
        <taxon>Spermatophyta</taxon>
        <taxon>Magnoliopsida</taxon>
        <taxon>eudicotyledons</taxon>
        <taxon>Gunneridae</taxon>
        <taxon>Pentapetalae</taxon>
        <taxon>rosids</taxon>
        <taxon>fabids</taxon>
        <taxon>Malpighiales</taxon>
        <taxon>Linaceae</taxon>
        <taxon>Linum</taxon>
    </lineage>
</organism>
<dbReference type="SUPFAM" id="SSF56219">
    <property type="entry name" value="DNase I-like"/>
    <property type="match status" value="1"/>
</dbReference>
<accession>A0AAV2CNR6</accession>
<feature type="domain" description="Reverse transcriptase" evidence="1">
    <location>
        <begin position="358"/>
        <end position="637"/>
    </location>
</feature>